<dbReference type="AlphaFoldDB" id="A0A840C563"/>
<evidence type="ECO:0000259" key="5">
    <source>
        <dbReference type="PROSITE" id="PS51063"/>
    </source>
</evidence>
<dbReference type="PROSITE" id="PS51063">
    <property type="entry name" value="HTH_CRP_2"/>
    <property type="match status" value="1"/>
</dbReference>
<dbReference type="EMBL" id="JACIEN010000005">
    <property type="protein sequence ID" value="MBB4018748.1"/>
    <property type="molecule type" value="Genomic_DNA"/>
</dbReference>
<evidence type="ECO:0000256" key="2">
    <source>
        <dbReference type="ARBA" id="ARBA00023125"/>
    </source>
</evidence>
<dbReference type="PRINTS" id="PR00034">
    <property type="entry name" value="HTHCRP"/>
</dbReference>
<feature type="domain" description="Cyclic nucleotide-binding" evidence="4">
    <location>
        <begin position="15"/>
        <end position="124"/>
    </location>
</feature>
<dbReference type="GO" id="GO:0003677">
    <property type="term" value="F:DNA binding"/>
    <property type="evidence" value="ECO:0007669"/>
    <property type="project" value="UniProtKB-KW"/>
</dbReference>
<protein>
    <submittedName>
        <fullName evidence="6">CRP-like cAMP-binding protein</fullName>
    </submittedName>
</protein>
<dbReference type="InterPro" id="IPR012318">
    <property type="entry name" value="HTH_CRP"/>
</dbReference>
<dbReference type="PANTHER" id="PTHR24567:SF28">
    <property type="entry name" value="LISTERIOLYSIN REGULATORY PROTEIN"/>
    <property type="match status" value="1"/>
</dbReference>
<dbReference type="Pfam" id="PF00027">
    <property type="entry name" value="cNMP_binding"/>
    <property type="match status" value="1"/>
</dbReference>
<dbReference type="SUPFAM" id="SSF51206">
    <property type="entry name" value="cAMP-binding domain-like"/>
    <property type="match status" value="1"/>
</dbReference>
<keyword evidence="7" id="KW-1185">Reference proteome</keyword>
<evidence type="ECO:0000313" key="6">
    <source>
        <dbReference type="EMBL" id="MBB4018748.1"/>
    </source>
</evidence>
<dbReference type="GO" id="GO:0005829">
    <property type="term" value="C:cytosol"/>
    <property type="evidence" value="ECO:0007669"/>
    <property type="project" value="TreeGrafter"/>
</dbReference>
<dbReference type="InterPro" id="IPR018490">
    <property type="entry name" value="cNMP-bd_dom_sf"/>
</dbReference>
<sequence>MHGTAEQDILCRTDLFRGLSPDSLRELRRSASRRRLAIQDPVFHQGDPAETFYVVAEGRLRVTQTTADGQQVIIRYVGPAELAGLAVLAGDDLHPSTATAVADSEVIGISRAAIREIMARHPEVAVNAVSVIAARYREMQQRLREMSTQNVERRIAHTILRLAREAGRRTARGIEIAFPLSRQDLAEMTGTTLHTVSRTLSAWESRGLVDSGRRRVVVRRPHELAMLADATG</sequence>
<accession>A0A840C563</accession>
<gene>
    <name evidence="6" type="ORF">GGR16_003795</name>
</gene>
<evidence type="ECO:0000256" key="1">
    <source>
        <dbReference type="ARBA" id="ARBA00023015"/>
    </source>
</evidence>
<keyword evidence="2" id="KW-0238">DNA-binding</keyword>
<evidence type="ECO:0000313" key="7">
    <source>
        <dbReference type="Proteomes" id="UP000577362"/>
    </source>
</evidence>
<reference evidence="6 7" key="1">
    <citation type="submission" date="2020-08" db="EMBL/GenBank/DDBJ databases">
        <title>Genomic Encyclopedia of Type Strains, Phase IV (KMG-IV): sequencing the most valuable type-strain genomes for metagenomic binning, comparative biology and taxonomic classification.</title>
        <authorList>
            <person name="Goeker M."/>
        </authorList>
    </citation>
    <scope>NUCLEOTIDE SEQUENCE [LARGE SCALE GENOMIC DNA]</scope>
    <source>
        <strain evidence="6 7">DSM 103737</strain>
    </source>
</reference>
<dbReference type="Proteomes" id="UP000577362">
    <property type="component" value="Unassembled WGS sequence"/>
</dbReference>
<dbReference type="Pfam" id="PF13545">
    <property type="entry name" value="HTH_Crp_2"/>
    <property type="match status" value="1"/>
</dbReference>
<proteinExistence type="predicted"/>
<dbReference type="InterPro" id="IPR014710">
    <property type="entry name" value="RmlC-like_jellyroll"/>
</dbReference>
<evidence type="ECO:0000256" key="3">
    <source>
        <dbReference type="ARBA" id="ARBA00023163"/>
    </source>
</evidence>
<evidence type="ECO:0000259" key="4">
    <source>
        <dbReference type="PROSITE" id="PS50042"/>
    </source>
</evidence>
<dbReference type="PANTHER" id="PTHR24567">
    <property type="entry name" value="CRP FAMILY TRANSCRIPTIONAL REGULATORY PROTEIN"/>
    <property type="match status" value="1"/>
</dbReference>
<keyword evidence="3" id="KW-0804">Transcription</keyword>
<dbReference type="Gene3D" id="1.10.10.10">
    <property type="entry name" value="Winged helix-like DNA-binding domain superfamily/Winged helix DNA-binding domain"/>
    <property type="match status" value="1"/>
</dbReference>
<name>A0A840C563_9HYPH</name>
<organism evidence="6 7">
    <name type="scientific">Chelatococcus caeni</name>
    <dbReference type="NCBI Taxonomy" id="1348468"/>
    <lineage>
        <taxon>Bacteria</taxon>
        <taxon>Pseudomonadati</taxon>
        <taxon>Pseudomonadota</taxon>
        <taxon>Alphaproteobacteria</taxon>
        <taxon>Hyphomicrobiales</taxon>
        <taxon>Chelatococcaceae</taxon>
        <taxon>Chelatococcus</taxon>
    </lineage>
</organism>
<dbReference type="InterPro" id="IPR050397">
    <property type="entry name" value="Env_Response_Regulators"/>
</dbReference>
<dbReference type="InterPro" id="IPR000595">
    <property type="entry name" value="cNMP-bd_dom"/>
</dbReference>
<dbReference type="PROSITE" id="PS50042">
    <property type="entry name" value="CNMP_BINDING_3"/>
    <property type="match status" value="1"/>
</dbReference>
<comment type="caution">
    <text evidence="6">The sequence shown here is derived from an EMBL/GenBank/DDBJ whole genome shotgun (WGS) entry which is preliminary data.</text>
</comment>
<dbReference type="InterPro" id="IPR036388">
    <property type="entry name" value="WH-like_DNA-bd_sf"/>
</dbReference>
<dbReference type="RefSeq" id="WP_019401483.1">
    <property type="nucleotide sequence ID" value="NZ_JACIEN010000005.1"/>
</dbReference>
<keyword evidence="1" id="KW-0805">Transcription regulation</keyword>
<dbReference type="InterPro" id="IPR036390">
    <property type="entry name" value="WH_DNA-bd_sf"/>
</dbReference>
<dbReference type="CDD" id="cd00092">
    <property type="entry name" value="HTH_CRP"/>
    <property type="match status" value="1"/>
</dbReference>
<dbReference type="SMART" id="SM00419">
    <property type="entry name" value="HTH_CRP"/>
    <property type="match status" value="1"/>
</dbReference>
<feature type="domain" description="HTH crp-type" evidence="5">
    <location>
        <begin position="149"/>
        <end position="222"/>
    </location>
</feature>
<dbReference type="GO" id="GO:0003700">
    <property type="term" value="F:DNA-binding transcription factor activity"/>
    <property type="evidence" value="ECO:0007669"/>
    <property type="project" value="TreeGrafter"/>
</dbReference>
<dbReference type="Gene3D" id="2.60.120.10">
    <property type="entry name" value="Jelly Rolls"/>
    <property type="match status" value="1"/>
</dbReference>
<dbReference type="SMART" id="SM00100">
    <property type="entry name" value="cNMP"/>
    <property type="match status" value="1"/>
</dbReference>
<dbReference type="CDD" id="cd00038">
    <property type="entry name" value="CAP_ED"/>
    <property type="match status" value="1"/>
</dbReference>
<dbReference type="SUPFAM" id="SSF46785">
    <property type="entry name" value="Winged helix' DNA-binding domain"/>
    <property type="match status" value="1"/>
</dbReference>